<evidence type="ECO:0000256" key="1">
    <source>
        <dbReference type="SAM" id="Phobius"/>
    </source>
</evidence>
<evidence type="ECO:0000313" key="2">
    <source>
        <dbReference type="EMBL" id="QDY51767.1"/>
    </source>
</evidence>
<accession>A0A5B8IFJ6</accession>
<keyword evidence="1" id="KW-0472">Membrane</keyword>
<protein>
    <submittedName>
        <fullName evidence="2">Uncharacterized protein</fullName>
    </submittedName>
</protein>
<reference evidence="2" key="1">
    <citation type="submission" date="2018-11" db="EMBL/GenBank/DDBJ databases">
        <title>A distinct lineage of giant viruses engineers rhodopsin photosystems in predatory marine eukaryotes.</title>
        <authorList>
            <person name="Needham D.M."/>
            <person name="Yoshizawa S."/>
            <person name="Hosaka T."/>
            <person name="Poirier C."/>
            <person name="Choi C.-J."/>
            <person name="Hehenberger E."/>
            <person name="Irwin N.A.T."/>
            <person name="Wilken S."/>
            <person name="Yung C.-M."/>
            <person name="Bachy C."/>
            <person name="Kurihara R."/>
            <person name="Nakajima Y."/>
            <person name="Kojima K."/>
            <person name="Kimura-Someya T."/>
            <person name="Leonard G."/>
            <person name="Malmstrom R.R."/>
            <person name="Mende D."/>
            <person name="Olson D.K."/>
            <person name="Sudo Y."/>
            <person name="Sudek S."/>
            <person name="Richards T.A."/>
            <person name="DeLong E.F."/>
            <person name="Keeling P.J."/>
            <person name="Santoro A.E."/>
            <person name="Shirouzu M."/>
            <person name="Iwasaki W."/>
            <person name="Worden A.Z."/>
        </authorList>
    </citation>
    <scope>NUCLEOTIDE SEQUENCE</scope>
</reference>
<dbReference type="EMBL" id="MK250085">
    <property type="protein sequence ID" value="QDY51767.1"/>
    <property type="molecule type" value="Genomic_DNA"/>
</dbReference>
<keyword evidence="1" id="KW-0812">Transmembrane</keyword>
<proteinExistence type="predicted"/>
<keyword evidence="1" id="KW-1133">Transmembrane helix</keyword>
<sequence>MKLDYKFLILSLIIFFIIIFDKLFMKERFTNAEYSKEYLEKLNLPELKNLYAEPPSDIEKRIIYDVPKSNGEKYKNLSKKSILRNHRVNEFTSTYTSEISFKEIIKITNSYDFIKKYDLNKKEINKEDIGKHFVDLFNIKFSNFNFNNKYHMYDKRKYEVKKINYILEESYQEYKKIYYEILIYKEDKDYGLLFQNTVIINENILQYNNVEIIGIENLEDMNFNKAENNDIKKLDKCKYDIDINKDECNKLNYKNTTKTNKEFIYGNFLVPHLKKYYDDKKNEEELHEESLKYKCFNNNGYDKKTCLSFNKHKKTYGIWDKPCEENKECPFYLKNKNYPNLRGGCVNGYCEMPINIKRIGYTKYDPNHKPFCRNCNIKNCVGKDCYTCCEEQKDVFKYSNLVSPDYIFKNDN</sequence>
<organism evidence="2">
    <name type="scientific">Mimiviridae sp. ChoanoV1</name>
    <dbReference type="NCBI Taxonomy" id="2596887"/>
    <lineage>
        <taxon>Viruses</taxon>
        <taxon>Varidnaviria</taxon>
        <taxon>Bamfordvirae</taxon>
        <taxon>Nucleocytoviricota</taxon>
        <taxon>Megaviricetes</taxon>
        <taxon>Imitervirales</taxon>
        <taxon>Schizomimiviridae</taxon>
    </lineage>
</organism>
<gene>
    <name evidence="2" type="ORF">1_152</name>
</gene>
<name>A0A5B8IFJ6_9VIRU</name>
<feature type="transmembrane region" description="Helical" evidence="1">
    <location>
        <begin position="7"/>
        <end position="25"/>
    </location>
</feature>